<dbReference type="AlphaFoldDB" id="A0A0C2VB76"/>
<reference evidence="1 2" key="1">
    <citation type="submission" date="2015-01" db="EMBL/GenBank/DDBJ databases">
        <title>Jeotgalibacillus campisalis genome sequencing.</title>
        <authorList>
            <person name="Goh K.M."/>
            <person name="Chan K.-G."/>
            <person name="Yaakop A.S."/>
            <person name="Ee R."/>
            <person name="Gan H.M."/>
            <person name="Chan C.S."/>
        </authorList>
    </citation>
    <scope>NUCLEOTIDE SEQUENCE [LARGE SCALE GENOMIC DNA]</scope>
    <source>
        <strain evidence="1 2">SF-57</strain>
    </source>
</reference>
<comment type="caution">
    <text evidence="1">The sequence shown here is derived from an EMBL/GenBank/DDBJ whole genome shotgun (WGS) entry which is preliminary data.</text>
</comment>
<name>A0A0C2VB76_9BACL</name>
<proteinExistence type="predicted"/>
<evidence type="ECO:0000313" key="2">
    <source>
        <dbReference type="Proteomes" id="UP000031972"/>
    </source>
</evidence>
<gene>
    <name evidence="1" type="ORF">KR50_28670</name>
</gene>
<dbReference type="Proteomes" id="UP000031972">
    <property type="component" value="Unassembled WGS sequence"/>
</dbReference>
<sequence length="45" mass="5245">MANQTYTVHDFPPSKETLREMADFFAEHVVPEWVAKEKEKDSFAS</sequence>
<evidence type="ECO:0000313" key="1">
    <source>
        <dbReference type="EMBL" id="KIL46192.1"/>
    </source>
</evidence>
<keyword evidence="2" id="KW-1185">Reference proteome</keyword>
<dbReference type="PATRIC" id="fig|220754.4.peg.2881"/>
<dbReference type="EMBL" id="JXRR01000017">
    <property type="protein sequence ID" value="KIL46192.1"/>
    <property type="molecule type" value="Genomic_DNA"/>
</dbReference>
<dbReference type="RefSeq" id="WP_156969532.1">
    <property type="nucleotide sequence ID" value="NZ_JXRR01000017.1"/>
</dbReference>
<accession>A0A0C2VB76</accession>
<organism evidence="1 2">
    <name type="scientific">Jeotgalibacillus campisalis</name>
    <dbReference type="NCBI Taxonomy" id="220754"/>
    <lineage>
        <taxon>Bacteria</taxon>
        <taxon>Bacillati</taxon>
        <taxon>Bacillota</taxon>
        <taxon>Bacilli</taxon>
        <taxon>Bacillales</taxon>
        <taxon>Caryophanaceae</taxon>
        <taxon>Jeotgalibacillus</taxon>
    </lineage>
</organism>
<protein>
    <submittedName>
        <fullName evidence="1">Uncharacterized protein</fullName>
    </submittedName>
</protein>